<gene>
    <name evidence="7" type="ORF">SAMN04488042_1011104</name>
</gene>
<feature type="transmembrane region" description="Helical" evidence="6">
    <location>
        <begin position="317"/>
        <end position="337"/>
    </location>
</feature>
<keyword evidence="2" id="KW-1003">Cell membrane</keyword>
<evidence type="ECO:0000256" key="3">
    <source>
        <dbReference type="ARBA" id="ARBA00022692"/>
    </source>
</evidence>
<feature type="transmembrane region" description="Helical" evidence="6">
    <location>
        <begin position="15"/>
        <end position="36"/>
    </location>
</feature>
<evidence type="ECO:0000256" key="5">
    <source>
        <dbReference type="ARBA" id="ARBA00023136"/>
    </source>
</evidence>
<dbReference type="Proteomes" id="UP000199144">
    <property type="component" value="Unassembled WGS sequence"/>
</dbReference>
<dbReference type="PANTHER" id="PTHR33529">
    <property type="entry name" value="SLR0882 PROTEIN-RELATED"/>
    <property type="match status" value="1"/>
</dbReference>
<protein>
    <submittedName>
        <fullName evidence="7">Lipopolysaccharide export LptBFGC system, permease protein LptF</fullName>
    </submittedName>
</protein>
<evidence type="ECO:0000256" key="1">
    <source>
        <dbReference type="ARBA" id="ARBA00004651"/>
    </source>
</evidence>
<feature type="transmembrane region" description="Helical" evidence="6">
    <location>
        <begin position="349"/>
        <end position="366"/>
    </location>
</feature>
<dbReference type="EMBL" id="FOTQ01000001">
    <property type="protein sequence ID" value="SFL68177.1"/>
    <property type="molecule type" value="Genomic_DNA"/>
</dbReference>
<evidence type="ECO:0000256" key="6">
    <source>
        <dbReference type="SAM" id="Phobius"/>
    </source>
</evidence>
<feature type="transmembrane region" description="Helical" evidence="6">
    <location>
        <begin position="71"/>
        <end position="90"/>
    </location>
</feature>
<keyword evidence="4 6" id="KW-1133">Transmembrane helix</keyword>
<feature type="transmembrane region" description="Helical" evidence="6">
    <location>
        <begin position="283"/>
        <end position="305"/>
    </location>
</feature>
<dbReference type="Pfam" id="PF03739">
    <property type="entry name" value="LptF_LptG"/>
    <property type="match status" value="1"/>
</dbReference>
<keyword evidence="8" id="KW-1185">Reference proteome</keyword>
<organism evidence="7 8">
    <name type="scientific">Shimia aestuarii</name>
    <dbReference type="NCBI Taxonomy" id="254406"/>
    <lineage>
        <taxon>Bacteria</taxon>
        <taxon>Pseudomonadati</taxon>
        <taxon>Pseudomonadota</taxon>
        <taxon>Alphaproteobacteria</taxon>
        <taxon>Rhodobacterales</taxon>
        <taxon>Roseobacteraceae</taxon>
    </lineage>
</organism>
<dbReference type="OrthoDB" id="7801623at2"/>
<dbReference type="GO" id="GO:0043190">
    <property type="term" value="C:ATP-binding cassette (ABC) transporter complex"/>
    <property type="evidence" value="ECO:0007669"/>
    <property type="project" value="TreeGrafter"/>
</dbReference>
<evidence type="ECO:0000256" key="2">
    <source>
        <dbReference type="ARBA" id="ARBA00022475"/>
    </source>
</evidence>
<feature type="transmembrane region" description="Helical" evidence="6">
    <location>
        <begin position="102"/>
        <end position="124"/>
    </location>
</feature>
<comment type="subcellular location">
    <subcellularLocation>
        <location evidence="1">Cell membrane</location>
        <topology evidence="1">Multi-pass membrane protein</topology>
    </subcellularLocation>
</comment>
<reference evidence="7 8" key="1">
    <citation type="submission" date="2016-10" db="EMBL/GenBank/DDBJ databases">
        <authorList>
            <person name="de Groot N.N."/>
        </authorList>
    </citation>
    <scope>NUCLEOTIDE SEQUENCE [LARGE SCALE GENOMIC DNA]</scope>
    <source>
        <strain evidence="7 8">DSM 15283</strain>
    </source>
</reference>
<accession>A0A1I4JPQ1</accession>
<evidence type="ECO:0000313" key="7">
    <source>
        <dbReference type="EMBL" id="SFL68177.1"/>
    </source>
</evidence>
<keyword evidence="3 6" id="KW-0812">Transmembrane</keyword>
<dbReference type="GO" id="GO:0015920">
    <property type="term" value="P:lipopolysaccharide transport"/>
    <property type="evidence" value="ECO:0007669"/>
    <property type="project" value="TreeGrafter"/>
</dbReference>
<proteinExistence type="predicted"/>
<keyword evidence="5 6" id="KW-0472">Membrane</keyword>
<dbReference type="PANTHER" id="PTHR33529:SF6">
    <property type="entry name" value="YJGP_YJGQ FAMILY PERMEASE"/>
    <property type="match status" value="1"/>
</dbReference>
<dbReference type="InterPro" id="IPR005495">
    <property type="entry name" value="LptG/LptF_permease"/>
</dbReference>
<evidence type="ECO:0000313" key="8">
    <source>
        <dbReference type="Proteomes" id="UP000199144"/>
    </source>
</evidence>
<dbReference type="STRING" id="254406.SAMN04488042_1011104"/>
<dbReference type="AlphaFoldDB" id="A0A1I4JPQ1"/>
<sequence>MNWRAHTGLAVRAMVRAYLVAIGFVLFTLLIIALTIDLTDTLEQIRTRADDTDTPLWRLLFPYAGYRAADIITRLLGMAALIGAGVATVLRHQRMEDVVLSAAGSGPSLTLGALLITGLLTGAVQGTFQTWLRPWAVQQQVALELGSYGARFSKTHLSHRWFVDGGRALRAEVTRGGEPGLRDLHLFEGIDQPALTRVMTAEAAEPTARDGIWVLQGVTLWDRAAGIGNATTVLDEMELAFPLNQERVKWYGVGAHYVPVSALKQVARLKGTDAADDAATELAIRYTAFFLPGVFALLGMSLAMAARQVRRLAPFRLLLVATLGYVTLVSVKVFWALGSFGRLPPYPAALGPMVVAVLLAVLLQLRQAGYLQIRRR</sequence>
<dbReference type="RefSeq" id="WP_093091609.1">
    <property type="nucleotide sequence ID" value="NZ_FOTQ01000001.1"/>
</dbReference>
<evidence type="ECO:0000256" key="4">
    <source>
        <dbReference type="ARBA" id="ARBA00022989"/>
    </source>
</evidence>
<name>A0A1I4JPQ1_9RHOB</name>